<dbReference type="RefSeq" id="WP_180941303.1">
    <property type="nucleotide sequence ID" value="NZ_CP041238.1"/>
</dbReference>
<reference evidence="2 3" key="1">
    <citation type="submission" date="2019-06" db="EMBL/GenBank/DDBJ databases">
        <title>Complete genome sequence of Ensifer mexicanus ITTG R7 isolated from nodules of Acacia angustissima (Mill.) Kuntze.</title>
        <authorList>
            <person name="Rincon-Rosales R."/>
            <person name="Rogel M.A."/>
            <person name="Guerrero G."/>
            <person name="Rincon-Molina C.I."/>
            <person name="Lopez-Lopez A."/>
            <person name="Martinez-Romero E."/>
        </authorList>
    </citation>
    <scope>NUCLEOTIDE SEQUENCE [LARGE SCALE GENOMIC DNA]</scope>
    <source>
        <strain evidence="2 3">ITTG R7</strain>
    </source>
</reference>
<accession>A0A859QCB5</accession>
<feature type="compositionally biased region" description="Basic and acidic residues" evidence="1">
    <location>
        <begin position="83"/>
        <end position="106"/>
    </location>
</feature>
<evidence type="ECO:0000256" key="1">
    <source>
        <dbReference type="SAM" id="MobiDB-lite"/>
    </source>
</evidence>
<evidence type="ECO:0000313" key="3">
    <source>
        <dbReference type="Proteomes" id="UP000510721"/>
    </source>
</evidence>
<organism evidence="2 3">
    <name type="scientific">Sinorhizobium mexicanum</name>
    <dbReference type="NCBI Taxonomy" id="375549"/>
    <lineage>
        <taxon>Bacteria</taxon>
        <taxon>Pseudomonadati</taxon>
        <taxon>Pseudomonadota</taxon>
        <taxon>Alphaproteobacteria</taxon>
        <taxon>Hyphomicrobiales</taxon>
        <taxon>Rhizobiaceae</taxon>
        <taxon>Sinorhizobium/Ensifer group</taxon>
        <taxon>Sinorhizobium</taxon>
    </lineage>
</organism>
<keyword evidence="3" id="KW-1185">Reference proteome</keyword>
<dbReference type="EMBL" id="CP041238">
    <property type="protein sequence ID" value="QLL61763.1"/>
    <property type="molecule type" value="Genomic_DNA"/>
</dbReference>
<sequence>MTQVVSISATTAAYAAEAVKPSARVRGDGPTDEAITLLSVRRQEHAAPAPIAMVKGALPLGLMLISADGRPPQETQAEALRRYLEHMDDERGEKEESRQDDPAGDERENDDEIAAMLDQFIQGS</sequence>
<name>A0A859QCB5_9HYPH</name>
<dbReference type="KEGG" id="emx:FKV68_10045"/>
<evidence type="ECO:0000313" key="2">
    <source>
        <dbReference type="EMBL" id="QLL61763.1"/>
    </source>
</evidence>
<gene>
    <name evidence="2" type="ORF">FKV68_10045</name>
</gene>
<dbReference type="Proteomes" id="UP000510721">
    <property type="component" value="Chromosome"/>
</dbReference>
<dbReference type="AlphaFoldDB" id="A0A859QCB5"/>
<proteinExistence type="predicted"/>
<feature type="region of interest" description="Disordered" evidence="1">
    <location>
        <begin position="83"/>
        <end position="111"/>
    </location>
</feature>
<protein>
    <submittedName>
        <fullName evidence="2">Uncharacterized protein</fullName>
    </submittedName>
</protein>